<dbReference type="InterPro" id="IPR011992">
    <property type="entry name" value="EF-hand-dom_pair"/>
</dbReference>
<dbReference type="PROSITE" id="PS00018">
    <property type="entry name" value="EF_HAND_1"/>
    <property type="match status" value="1"/>
</dbReference>
<evidence type="ECO:0000256" key="1">
    <source>
        <dbReference type="SAM" id="MobiDB-lite"/>
    </source>
</evidence>
<dbReference type="EMBL" id="LS423452">
    <property type="protein sequence ID" value="SPS05525.1"/>
    <property type="molecule type" value="Genomic_DNA"/>
</dbReference>
<evidence type="ECO:0000259" key="3">
    <source>
        <dbReference type="Pfam" id="PF13202"/>
    </source>
</evidence>
<proteinExistence type="predicted"/>
<feature type="signal peptide" evidence="2">
    <location>
        <begin position="1"/>
        <end position="23"/>
    </location>
</feature>
<dbReference type="InterPro" id="IPR018247">
    <property type="entry name" value="EF_Hand_1_Ca_BS"/>
</dbReference>
<feature type="compositionally biased region" description="Basic and acidic residues" evidence="1">
    <location>
        <begin position="190"/>
        <end position="209"/>
    </location>
</feature>
<feature type="domain" description="EF-hand" evidence="3">
    <location>
        <begin position="80"/>
        <end position="101"/>
    </location>
</feature>
<feature type="region of interest" description="Disordered" evidence="1">
    <location>
        <begin position="38"/>
        <end position="64"/>
    </location>
</feature>
<keyword evidence="2" id="KW-0732">Signal</keyword>
<dbReference type="AlphaFoldDB" id="A0A2X0SKR7"/>
<accession>A0A2X0SKR7</accession>
<feature type="chain" id="PRO_5015926477" description="EF-hand domain-containing protein" evidence="2">
    <location>
        <begin position="24"/>
        <end position="209"/>
    </location>
</feature>
<feature type="region of interest" description="Disordered" evidence="1">
    <location>
        <begin position="181"/>
        <end position="209"/>
    </location>
</feature>
<organism evidence="4">
    <name type="scientific">Candidatus Nitrotoga fabula</name>
    <dbReference type="NCBI Taxonomy" id="2182327"/>
    <lineage>
        <taxon>Bacteria</taxon>
        <taxon>Pseudomonadati</taxon>
        <taxon>Pseudomonadota</taxon>
        <taxon>Betaproteobacteria</taxon>
        <taxon>Nitrosomonadales</taxon>
        <taxon>Gallionellaceae</taxon>
        <taxon>Candidatus Nitrotoga</taxon>
    </lineage>
</organism>
<evidence type="ECO:0000313" key="4">
    <source>
        <dbReference type="EMBL" id="SPS05525.1"/>
    </source>
</evidence>
<feature type="domain" description="EF-hand" evidence="3">
    <location>
        <begin position="133"/>
        <end position="149"/>
    </location>
</feature>
<feature type="domain" description="EF-hand" evidence="3">
    <location>
        <begin position="105"/>
        <end position="122"/>
    </location>
</feature>
<feature type="compositionally biased region" description="Polar residues" evidence="1">
    <location>
        <begin position="48"/>
        <end position="64"/>
    </location>
</feature>
<reference evidence="4" key="1">
    <citation type="submission" date="2018-05" db="EMBL/GenBank/DDBJ databases">
        <authorList>
            <person name="Lanie J.A."/>
            <person name="Ng W.-L."/>
            <person name="Kazmierczak K.M."/>
            <person name="Andrzejewski T.M."/>
            <person name="Davidsen T.M."/>
            <person name="Wayne K.J."/>
            <person name="Tettelin H."/>
            <person name="Glass J.I."/>
            <person name="Rusch D."/>
            <person name="Podicherti R."/>
            <person name="Tsui H.-C.T."/>
            <person name="Winkler M.E."/>
        </authorList>
    </citation>
    <scope>NUCLEOTIDE SEQUENCE</scope>
    <source>
        <strain evidence="4">KNB</strain>
    </source>
</reference>
<gene>
    <name evidence="4" type="ORF">NITFAB_1115</name>
</gene>
<name>A0A2X0SKR7_9PROT</name>
<dbReference type="GO" id="GO:0005509">
    <property type="term" value="F:calcium ion binding"/>
    <property type="evidence" value="ECO:0007669"/>
    <property type="project" value="InterPro"/>
</dbReference>
<dbReference type="InterPro" id="IPR002048">
    <property type="entry name" value="EF_hand_dom"/>
</dbReference>
<protein>
    <recommendedName>
        <fullName evidence="3">EF-hand domain-containing protein</fullName>
    </recommendedName>
</protein>
<dbReference type="Gene3D" id="1.10.238.10">
    <property type="entry name" value="EF-hand"/>
    <property type="match status" value="2"/>
</dbReference>
<dbReference type="Pfam" id="PF13202">
    <property type="entry name" value="EF-hand_5"/>
    <property type="match status" value="3"/>
</dbReference>
<dbReference type="SUPFAM" id="SSF47473">
    <property type="entry name" value="EF-hand"/>
    <property type="match status" value="1"/>
</dbReference>
<evidence type="ECO:0000256" key="2">
    <source>
        <dbReference type="SAM" id="SignalP"/>
    </source>
</evidence>
<sequence length="209" mass="23340">MKKTVINLAIVSCFTLGASMVHSAGWYIPDYDIPETSDATAAPPATSGKPNYYSTTPPAGNNPNRRQLTDIMRTDRQREDMLFDAIDINGSGGITNGEFNAYFIKRFKEMDTDGTGKIERKEANLGKPGNFRMFDDIDTDDDGMISESESFIHFDKLFKEMDSDNDHILTRAEMKFYTADPYRKQAPARPEADIPSKITNERGEDPGGS</sequence>